<keyword evidence="6 7" id="KW-0472">Membrane</keyword>
<feature type="transmembrane region" description="Helical" evidence="7">
    <location>
        <begin position="143"/>
        <end position="162"/>
    </location>
</feature>
<feature type="domain" description="EamA" evidence="8">
    <location>
        <begin position="143"/>
        <end position="275"/>
    </location>
</feature>
<dbReference type="SUPFAM" id="SSF103481">
    <property type="entry name" value="Multidrug resistance efflux transporter EmrE"/>
    <property type="match status" value="2"/>
</dbReference>
<evidence type="ECO:0000256" key="6">
    <source>
        <dbReference type="ARBA" id="ARBA00023136"/>
    </source>
</evidence>
<comment type="similarity">
    <text evidence="2">Belongs to the EamA transporter family.</text>
</comment>
<dbReference type="InterPro" id="IPR051258">
    <property type="entry name" value="Diverse_Substrate_Transporter"/>
</dbReference>
<dbReference type="KEGG" id="faf:OE104_09735"/>
<name>A0A9E8LST7_9BACI</name>
<keyword evidence="4 7" id="KW-0812">Transmembrane</keyword>
<feature type="transmembrane region" description="Helical" evidence="7">
    <location>
        <begin position="92"/>
        <end position="110"/>
    </location>
</feature>
<accession>A0A9E8LST7</accession>
<evidence type="ECO:0000256" key="5">
    <source>
        <dbReference type="ARBA" id="ARBA00022989"/>
    </source>
</evidence>
<feature type="transmembrane region" description="Helical" evidence="7">
    <location>
        <begin position="205"/>
        <end position="223"/>
    </location>
</feature>
<feature type="domain" description="EamA" evidence="8">
    <location>
        <begin position="5"/>
        <end position="134"/>
    </location>
</feature>
<feature type="transmembrane region" description="Helical" evidence="7">
    <location>
        <begin position="66"/>
        <end position="86"/>
    </location>
</feature>
<keyword evidence="5 7" id="KW-1133">Transmembrane helix</keyword>
<dbReference type="RefSeq" id="WP_275416670.1">
    <property type="nucleotide sequence ID" value="NZ_CP106878.1"/>
</dbReference>
<dbReference type="AlphaFoldDB" id="A0A9E8LST7"/>
<dbReference type="PANTHER" id="PTHR42920">
    <property type="entry name" value="OS03G0707200 PROTEIN-RELATED"/>
    <property type="match status" value="1"/>
</dbReference>
<evidence type="ECO:0000313" key="10">
    <source>
        <dbReference type="Proteomes" id="UP001164718"/>
    </source>
</evidence>
<feature type="transmembrane region" description="Helical" evidence="7">
    <location>
        <begin position="34"/>
        <end position="54"/>
    </location>
</feature>
<dbReference type="InterPro" id="IPR037185">
    <property type="entry name" value="EmrE-like"/>
</dbReference>
<comment type="subcellular location">
    <subcellularLocation>
        <location evidence="1">Cell membrane</location>
        <topology evidence="1">Multi-pass membrane protein</topology>
    </subcellularLocation>
</comment>
<keyword evidence="3" id="KW-1003">Cell membrane</keyword>
<evidence type="ECO:0000256" key="2">
    <source>
        <dbReference type="ARBA" id="ARBA00007362"/>
    </source>
</evidence>
<dbReference type="EMBL" id="CP106878">
    <property type="protein sequence ID" value="WAA08886.1"/>
    <property type="molecule type" value="Genomic_DNA"/>
</dbReference>
<reference evidence="9" key="1">
    <citation type="submission" date="2022-09" db="EMBL/GenBank/DDBJ databases">
        <title>Complete Genomes of Fervidibacillus albus and Fervidibacillus halotolerans isolated from tidal flat sediments.</title>
        <authorList>
            <person name="Kwon K.K."/>
            <person name="Yang S.-H."/>
            <person name="Park M.J."/>
            <person name="Oh H.-M."/>
        </authorList>
    </citation>
    <scope>NUCLEOTIDE SEQUENCE</scope>
    <source>
        <strain evidence="9">MEBiC13591</strain>
    </source>
</reference>
<dbReference type="InterPro" id="IPR000620">
    <property type="entry name" value="EamA_dom"/>
</dbReference>
<dbReference type="PANTHER" id="PTHR42920:SF5">
    <property type="entry name" value="EAMA DOMAIN-CONTAINING PROTEIN"/>
    <property type="match status" value="1"/>
</dbReference>
<organism evidence="9 10">
    <name type="scientific">Fervidibacillus albus</name>
    <dbReference type="NCBI Taxonomy" id="2980026"/>
    <lineage>
        <taxon>Bacteria</taxon>
        <taxon>Bacillati</taxon>
        <taxon>Bacillota</taxon>
        <taxon>Bacilli</taxon>
        <taxon>Bacillales</taxon>
        <taxon>Bacillaceae</taxon>
        <taxon>Fervidibacillus</taxon>
    </lineage>
</organism>
<proteinExistence type="inferred from homology"/>
<dbReference type="Pfam" id="PF00892">
    <property type="entry name" value="EamA"/>
    <property type="match status" value="2"/>
</dbReference>
<evidence type="ECO:0000256" key="7">
    <source>
        <dbReference type="SAM" id="Phobius"/>
    </source>
</evidence>
<evidence type="ECO:0000259" key="8">
    <source>
        <dbReference type="Pfam" id="PF00892"/>
    </source>
</evidence>
<evidence type="ECO:0000256" key="4">
    <source>
        <dbReference type="ARBA" id="ARBA00022692"/>
    </source>
</evidence>
<feature type="transmembrane region" description="Helical" evidence="7">
    <location>
        <begin position="235"/>
        <end position="254"/>
    </location>
</feature>
<evidence type="ECO:0000313" key="9">
    <source>
        <dbReference type="EMBL" id="WAA08886.1"/>
    </source>
</evidence>
<feature type="transmembrane region" description="Helical" evidence="7">
    <location>
        <begin position="260"/>
        <end position="280"/>
    </location>
</feature>
<sequence>MRKYFGEFGLLLTAIIWGSGFVASSISLNAYTPYQVTAFRFLIGAVFLYVLFYKKLQFHRAVVKKGIVLGSILYLAFLLQTVGLMYTTPSKNAFLTAVNVVIVPFIALFFNNKKVDFFEFIGAFLAVIGVGVLSLQFQSGINFGDLLTLFCAVAFAFHIFFTSEFVKDEDTMELTIVQLATAATFGLIVVAFMGEWQFSVNTEEWFSVFYLGIFSTSIAYFLQTASQKIVSETKTAIILSTESLWGMIFSVLLLKELVSLRMVIGAMLILLSIIISETGWKFIKKQQLSSGKVNRM</sequence>
<feature type="transmembrane region" description="Helical" evidence="7">
    <location>
        <begin position="174"/>
        <end position="193"/>
    </location>
</feature>
<feature type="transmembrane region" description="Helical" evidence="7">
    <location>
        <begin position="117"/>
        <end position="137"/>
    </location>
</feature>
<dbReference type="Proteomes" id="UP001164718">
    <property type="component" value="Chromosome"/>
</dbReference>
<evidence type="ECO:0000256" key="3">
    <source>
        <dbReference type="ARBA" id="ARBA00022475"/>
    </source>
</evidence>
<gene>
    <name evidence="9" type="ORF">OE104_09735</name>
</gene>
<protein>
    <submittedName>
        <fullName evidence="9">DMT family transporter</fullName>
    </submittedName>
</protein>
<dbReference type="GO" id="GO:0005886">
    <property type="term" value="C:plasma membrane"/>
    <property type="evidence" value="ECO:0007669"/>
    <property type="project" value="UniProtKB-SubCell"/>
</dbReference>
<keyword evidence="10" id="KW-1185">Reference proteome</keyword>
<evidence type="ECO:0000256" key="1">
    <source>
        <dbReference type="ARBA" id="ARBA00004651"/>
    </source>
</evidence>